<evidence type="ECO:0000259" key="1">
    <source>
        <dbReference type="Pfam" id="PF13456"/>
    </source>
</evidence>
<dbReference type="Gramene" id="TraesCS3D02G147000.1">
    <property type="protein sequence ID" value="TraesCS3D02G147000.1"/>
    <property type="gene ID" value="TraesCS3D02G147000"/>
</dbReference>
<dbReference type="Gramene" id="TraesJUL3D03G01862540.1">
    <property type="protein sequence ID" value="TraesJUL3D03G01862540.1"/>
    <property type="gene ID" value="TraesJUL3D03G01862540"/>
</dbReference>
<sequence>METDCLEVVNLWISRHNNRSVVAPLLVEIGERAANFTSFVFNINRSANVPAHICAKHACSLMVTESWTDVRPPFLLTSLMANDVRVSLVE</sequence>
<dbReference type="InterPro" id="IPR002156">
    <property type="entry name" value="RNaseH_domain"/>
</dbReference>
<dbReference type="Gramene" id="TraesJAG3D03G01853330.1">
    <property type="protein sequence ID" value="TraesJAG3D03G01853330.1"/>
    <property type="gene ID" value="TraesJAG3D03G01853330"/>
</dbReference>
<dbReference type="Proteomes" id="UP000019116">
    <property type="component" value="Chromosome 3D"/>
</dbReference>
<dbReference type="GO" id="GO:0003676">
    <property type="term" value="F:nucleic acid binding"/>
    <property type="evidence" value="ECO:0007669"/>
    <property type="project" value="InterPro"/>
</dbReference>
<dbReference type="Pfam" id="PF13456">
    <property type="entry name" value="RVT_3"/>
    <property type="match status" value="1"/>
</dbReference>
<accession>A0A3B6GTP5</accession>
<evidence type="ECO:0000313" key="3">
    <source>
        <dbReference type="Proteomes" id="UP000019116"/>
    </source>
</evidence>
<dbReference type="Gramene" id="TraesLDM3D03G01843080.1">
    <property type="protein sequence ID" value="TraesLDM3D03G01843080.1"/>
    <property type="gene ID" value="TraesLDM3D03G01843080"/>
</dbReference>
<organism evidence="2">
    <name type="scientific">Triticum aestivum</name>
    <name type="common">Wheat</name>
    <dbReference type="NCBI Taxonomy" id="4565"/>
    <lineage>
        <taxon>Eukaryota</taxon>
        <taxon>Viridiplantae</taxon>
        <taxon>Streptophyta</taxon>
        <taxon>Embryophyta</taxon>
        <taxon>Tracheophyta</taxon>
        <taxon>Spermatophyta</taxon>
        <taxon>Magnoliopsida</taxon>
        <taxon>Liliopsida</taxon>
        <taxon>Poales</taxon>
        <taxon>Poaceae</taxon>
        <taxon>BOP clade</taxon>
        <taxon>Pooideae</taxon>
        <taxon>Triticodae</taxon>
        <taxon>Triticeae</taxon>
        <taxon>Triticinae</taxon>
        <taxon>Triticum</taxon>
    </lineage>
</organism>
<evidence type="ECO:0000313" key="2">
    <source>
        <dbReference type="EnsemblPlants" id="TraesCS3D02G147000.1"/>
    </source>
</evidence>
<dbReference type="EnsemblPlants" id="TraesCS3D02G147000.1">
    <property type="protein sequence ID" value="TraesCS3D02G147000.1"/>
    <property type="gene ID" value="TraesCS3D02G147000"/>
</dbReference>
<dbReference type="AlphaFoldDB" id="A0A3B6GTP5"/>
<name>A0A3B6GTP5_WHEAT</name>
<dbReference type="Gramene" id="TraesARI3D03G01877390.1">
    <property type="protein sequence ID" value="TraesARI3D03G01877390.1"/>
    <property type="gene ID" value="TraesARI3D03G01877390"/>
</dbReference>
<dbReference type="Gramene" id="TraesMAC3D03G01843130.1">
    <property type="protein sequence ID" value="TraesMAC3D03G01843130.1"/>
    <property type="gene ID" value="TraesMAC3D03G01843130"/>
</dbReference>
<dbReference type="Gramene" id="TraesNOR3D03G01871730.1">
    <property type="protein sequence ID" value="TraesNOR3D03G01871730.1"/>
    <property type="gene ID" value="TraesNOR3D03G01871730"/>
</dbReference>
<feature type="domain" description="RNase H type-1" evidence="1">
    <location>
        <begin position="1"/>
        <end position="58"/>
    </location>
</feature>
<dbReference type="STRING" id="4565.A0A3B6GTP5"/>
<dbReference type="GO" id="GO:0004523">
    <property type="term" value="F:RNA-DNA hybrid ribonuclease activity"/>
    <property type="evidence" value="ECO:0007669"/>
    <property type="project" value="InterPro"/>
</dbReference>
<reference evidence="2" key="2">
    <citation type="submission" date="2018-10" db="UniProtKB">
        <authorList>
            <consortium name="EnsemblPlants"/>
        </authorList>
    </citation>
    <scope>IDENTIFICATION</scope>
</reference>
<reference evidence="2" key="1">
    <citation type="submission" date="2018-08" db="EMBL/GenBank/DDBJ databases">
        <authorList>
            <person name="Rossello M."/>
        </authorList>
    </citation>
    <scope>NUCLEOTIDE SEQUENCE [LARGE SCALE GENOMIC DNA]</scope>
    <source>
        <strain evidence="2">cv. Chinese Spring</strain>
    </source>
</reference>
<proteinExistence type="predicted"/>
<protein>
    <recommendedName>
        <fullName evidence="1">RNase H type-1 domain-containing protein</fullName>
    </recommendedName>
</protein>
<keyword evidence="3" id="KW-1185">Reference proteome</keyword>
<dbReference type="Gramene" id="TraesLAC3D03G01786060.1">
    <property type="protein sequence ID" value="TraesLAC3D03G01786060.1"/>
    <property type="gene ID" value="TraesLAC3D03G01786060"/>
</dbReference>
<dbReference type="Gramene" id="TraesSYM3D03G01867470.1">
    <property type="protein sequence ID" value="TraesSYM3D03G01867470.1"/>
    <property type="gene ID" value="TraesSYM3D03G01867470"/>
</dbReference>
<dbReference type="Gramene" id="TraesCS3D03G0312600.1">
    <property type="protein sequence ID" value="TraesCS3D03G0312600.1.CDS"/>
    <property type="gene ID" value="TraesCS3D03G0312600"/>
</dbReference>